<name>A0A4Z0XYJ8_9FIRM</name>
<dbReference type="Pfam" id="PF00359">
    <property type="entry name" value="PTS_EIIA_2"/>
    <property type="match status" value="1"/>
</dbReference>
<evidence type="ECO:0000256" key="4">
    <source>
        <dbReference type="ARBA" id="ARBA00022679"/>
    </source>
</evidence>
<evidence type="ECO:0000256" key="2">
    <source>
        <dbReference type="ARBA" id="ARBA00022553"/>
    </source>
</evidence>
<keyword evidence="5" id="KW-0598">Phosphotransferase system</keyword>
<keyword evidence="3" id="KW-0762">Sugar transport</keyword>
<dbReference type="NCBIfam" id="TIGR00848">
    <property type="entry name" value="fruA"/>
    <property type="match status" value="1"/>
</dbReference>
<comment type="caution">
    <text evidence="7">The sequence shown here is derived from an EMBL/GenBank/DDBJ whole genome shotgun (WGS) entry which is preliminary data.</text>
</comment>
<evidence type="ECO:0000256" key="3">
    <source>
        <dbReference type="ARBA" id="ARBA00022597"/>
    </source>
</evidence>
<organism evidence="7 8">
    <name type="scientific">Caproiciproducens galactitolivorans</name>
    <dbReference type="NCBI Taxonomy" id="642589"/>
    <lineage>
        <taxon>Bacteria</taxon>
        <taxon>Bacillati</taxon>
        <taxon>Bacillota</taxon>
        <taxon>Clostridia</taxon>
        <taxon>Eubacteriales</taxon>
        <taxon>Acutalibacteraceae</taxon>
        <taxon>Caproiciproducens</taxon>
    </lineage>
</organism>
<protein>
    <submittedName>
        <fullName evidence="7">Nitrogen regulatory protein</fullName>
        <ecNumber evidence="7">2.7.1.-</ecNumber>
    </submittedName>
</protein>
<dbReference type="PROSITE" id="PS00372">
    <property type="entry name" value="PTS_EIIA_TYPE_2_HIS"/>
    <property type="match status" value="1"/>
</dbReference>
<keyword evidence="8" id="KW-1185">Reference proteome</keyword>
<dbReference type="GO" id="GO:0009401">
    <property type="term" value="P:phosphoenolpyruvate-dependent sugar phosphotransferase system"/>
    <property type="evidence" value="ECO:0007669"/>
    <property type="project" value="UniProtKB-KW"/>
</dbReference>
<dbReference type="RefSeq" id="WP_167875228.1">
    <property type="nucleotide sequence ID" value="NZ_JAJUFJ010000016.1"/>
</dbReference>
<dbReference type="GO" id="GO:0008982">
    <property type="term" value="F:protein-N(PI)-phosphohistidine-sugar phosphotransferase activity"/>
    <property type="evidence" value="ECO:0007669"/>
    <property type="project" value="InterPro"/>
</dbReference>
<keyword evidence="4 7" id="KW-0808">Transferase</keyword>
<sequence>MIKDLLKMETIFLDIEVPGQKKKSALKLLSEKCADYSGIEERTLFKAFEQREKIDSTGFGGGIAIPHAKLDKLEKPFIAIMRFKEPIDWKSIDGQPVKLVIALVMPKNDKNNTHLKVISSLSRKLANEEFIQEITAKENRGELYKFIIEKMEENAK</sequence>
<proteinExistence type="predicted"/>
<keyword evidence="1" id="KW-0813">Transport</keyword>
<dbReference type="PROSITE" id="PS51094">
    <property type="entry name" value="PTS_EIIA_TYPE_2"/>
    <property type="match status" value="1"/>
</dbReference>
<dbReference type="PANTHER" id="PTHR47738">
    <property type="entry name" value="PTS SYSTEM FRUCTOSE-LIKE EIIA COMPONENT-RELATED"/>
    <property type="match status" value="1"/>
</dbReference>
<dbReference type="SUPFAM" id="SSF55804">
    <property type="entry name" value="Phoshotransferase/anion transport protein"/>
    <property type="match status" value="1"/>
</dbReference>
<gene>
    <name evidence="7" type="primary">ptsN</name>
    <name evidence="7" type="ORF">CAGA_22840</name>
</gene>
<dbReference type="InterPro" id="IPR002178">
    <property type="entry name" value="PTS_EIIA_type-2_dom"/>
</dbReference>
<accession>A0A4Z0XYJ8</accession>
<evidence type="ECO:0000256" key="1">
    <source>
        <dbReference type="ARBA" id="ARBA00022448"/>
    </source>
</evidence>
<dbReference type="EC" id="2.7.1.-" evidence="7"/>
<dbReference type="PANTHER" id="PTHR47738:SF1">
    <property type="entry name" value="NITROGEN REGULATORY PROTEIN"/>
    <property type="match status" value="1"/>
</dbReference>
<evidence type="ECO:0000313" key="8">
    <source>
        <dbReference type="Proteomes" id="UP000297714"/>
    </source>
</evidence>
<dbReference type="Proteomes" id="UP000297714">
    <property type="component" value="Unassembled WGS sequence"/>
</dbReference>
<dbReference type="GO" id="GO:0030295">
    <property type="term" value="F:protein kinase activator activity"/>
    <property type="evidence" value="ECO:0007669"/>
    <property type="project" value="TreeGrafter"/>
</dbReference>
<dbReference type="InterPro" id="IPR016152">
    <property type="entry name" value="PTrfase/Anion_transptr"/>
</dbReference>
<evidence type="ECO:0000259" key="6">
    <source>
        <dbReference type="PROSITE" id="PS51094"/>
    </source>
</evidence>
<dbReference type="InterPro" id="IPR004715">
    <property type="entry name" value="PTS_IIA_fruc"/>
</dbReference>
<evidence type="ECO:0000256" key="5">
    <source>
        <dbReference type="ARBA" id="ARBA00022683"/>
    </source>
</evidence>
<dbReference type="AlphaFoldDB" id="A0A4Z0XYJ8"/>
<feature type="domain" description="PTS EIIA type-2" evidence="6">
    <location>
        <begin position="4"/>
        <end position="150"/>
    </location>
</feature>
<keyword evidence="2" id="KW-0597">Phosphoprotein</keyword>
<dbReference type="InterPro" id="IPR051541">
    <property type="entry name" value="PTS_SugarTrans_NitroReg"/>
</dbReference>
<evidence type="ECO:0000313" key="7">
    <source>
        <dbReference type="EMBL" id="TGJ75577.1"/>
    </source>
</evidence>
<reference evidence="7 8" key="1">
    <citation type="submission" date="2019-04" db="EMBL/GenBank/DDBJ databases">
        <authorList>
            <person name="Poehlein A."/>
            <person name="Bengelsdorf F.R."/>
            <person name="Duerre P."/>
            <person name="Daniel R."/>
        </authorList>
    </citation>
    <scope>NUCLEOTIDE SEQUENCE [LARGE SCALE GENOMIC DNA]</scope>
    <source>
        <strain evidence="7 8">BS-1</strain>
    </source>
</reference>
<dbReference type="CDD" id="cd00211">
    <property type="entry name" value="PTS_IIA_fru"/>
    <property type="match status" value="1"/>
</dbReference>
<dbReference type="EMBL" id="SRMQ01000014">
    <property type="protein sequence ID" value="TGJ75577.1"/>
    <property type="molecule type" value="Genomic_DNA"/>
</dbReference>
<dbReference type="GO" id="GO:0016020">
    <property type="term" value="C:membrane"/>
    <property type="evidence" value="ECO:0007669"/>
    <property type="project" value="InterPro"/>
</dbReference>
<dbReference type="Gene3D" id="3.40.930.10">
    <property type="entry name" value="Mannitol-specific EII, Chain A"/>
    <property type="match status" value="1"/>
</dbReference>